<evidence type="ECO:0000256" key="4">
    <source>
        <dbReference type="ARBA" id="ARBA00022827"/>
    </source>
</evidence>
<dbReference type="OrthoDB" id="2015447at2759"/>
<evidence type="ECO:0000313" key="8">
    <source>
        <dbReference type="EMBL" id="KAF9450220.1"/>
    </source>
</evidence>
<keyword evidence="3" id="KW-0285">Flavoprotein</keyword>
<evidence type="ECO:0000313" key="9">
    <source>
        <dbReference type="Proteomes" id="UP000807342"/>
    </source>
</evidence>
<evidence type="ECO:0000256" key="3">
    <source>
        <dbReference type="ARBA" id="ARBA00022630"/>
    </source>
</evidence>
<dbReference type="Pfam" id="PF01266">
    <property type="entry name" value="DAO"/>
    <property type="match status" value="1"/>
</dbReference>
<dbReference type="SUPFAM" id="SSF54373">
    <property type="entry name" value="FAD-linked reductases, C-terminal domain"/>
    <property type="match status" value="1"/>
</dbReference>
<accession>A0A9P6C5W5</accession>
<comment type="cofactor">
    <cofactor evidence="1 6">
        <name>FAD</name>
        <dbReference type="ChEBI" id="CHEBI:57692"/>
    </cofactor>
</comment>
<gene>
    <name evidence="8" type="ORF">P691DRAFT_774104</name>
</gene>
<feature type="binding site" evidence="6">
    <location>
        <position position="348"/>
    </location>
    <ligand>
        <name>D-dopa</name>
        <dbReference type="ChEBI" id="CHEBI:149689"/>
    </ligand>
</feature>
<keyword evidence="4 6" id="KW-0274">FAD</keyword>
<dbReference type="SUPFAM" id="SSF51971">
    <property type="entry name" value="Nucleotide-binding domain"/>
    <property type="match status" value="1"/>
</dbReference>
<sequence length="375" mass="41580">MASNANPDFKEVVVIGAGVIGLTAALKIQEKGGYHVTILAHHLPGDPKDAYYASCWAGAHHVTVAGTDPRQKRLDLETFETMWKLSEPDADTEGLFMRLPQTEYYRHKRSSPDALELMPGFRDLEPEELVPGTQSGLTYNTVNTDVPKFLDWLYFRFLFKGGQVIRTTVQHISQVLEGGAGAFDRMKRPRVPDGIVVCAGLGARFLGGVEDKDVYPMRGQVLLIRAPWVKNCLSMSGGPGRVWTYVIPRRSGDVIIGGTMGVDDWYPLPRPETSRDIIERVLEVTQEIAPPGIRDKRKPTVEDVMPLILEEGCGFRPSRKGGIRLESEVTEAKSGKKVVVVYNYGHSGYGYLSCFGSASMALELLEEKLVRLNNK</sequence>
<dbReference type="InterPro" id="IPR006076">
    <property type="entry name" value="FAD-dep_OxRdtase"/>
</dbReference>
<keyword evidence="9" id="KW-1185">Reference proteome</keyword>
<feature type="binding site" evidence="6">
    <location>
        <position position="316"/>
    </location>
    <ligand>
        <name>D-dopa</name>
        <dbReference type="ChEBI" id="CHEBI:149689"/>
    </ligand>
</feature>
<dbReference type="GO" id="GO:0071949">
    <property type="term" value="F:FAD binding"/>
    <property type="evidence" value="ECO:0007669"/>
    <property type="project" value="InterPro"/>
</dbReference>
<organism evidence="8 9">
    <name type="scientific">Macrolepiota fuliginosa MF-IS2</name>
    <dbReference type="NCBI Taxonomy" id="1400762"/>
    <lineage>
        <taxon>Eukaryota</taxon>
        <taxon>Fungi</taxon>
        <taxon>Dikarya</taxon>
        <taxon>Basidiomycota</taxon>
        <taxon>Agaricomycotina</taxon>
        <taxon>Agaricomycetes</taxon>
        <taxon>Agaricomycetidae</taxon>
        <taxon>Agaricales</taxon>
        <taxon>Agaricineae</taxon>
        <taxon>Agaricaceae</taxon>
        <taxon>Macrolepiota</taxon>
    </lineage>
</organism>
<dbReference type="PIRSF" id="PIRSF000189">
    <property type="entry name" value="D-aa_oxidase"/>
    <property type="match status" value="1"/>
</dbReference>
<evidence type="ECO:0000259" key="7">
    <source>
        <dbReference type="Pfam" id="PF01266"/>
    </source>
</evidence>
<evidence type="ECO:0000256" key="1">
    <source>
        <dbReference type="ARBA" id="ARBA00001974"/>
    </source>
</evidence>
<dbReference type="PANTHER" id="PTHR11530:SF11">
    <property type="entry name" value="D-ASPARTATE OXIDASE"/>
    <property type="match status" value="1"/>
</dbReference>
<dbReference type="InterPro" id="IPR023209">
    <property type="entry name" value="DAO"/>
</dbReference>
<dbReference type="Gene3D" id="3.40.50.720">
    <property type="entry name" value="NAD(P)-binding Rossmann-like Domain"/>
    <property type="match status" value="1"/>
</dbReference>
<proteinExistence type="inferred from homology"/>
<evidence type="ECO:0000256" key="5">
    <source>
        <dbReference type="ARBA" id="ARBA00023002"/>
    </source>
</evidence>
<name>A0A9P6C5W5_9AGAR</name>
<dbReference type="GO" id="GO:0003884">
    <property type="term" value="F:D-amino-acid oxidase activity"/>
    <property type="evidence" value="ECO:0007669"/>
    <property type="project" value="InterPro"/>
</dbReference>
<feature type="domain" description="FAD dependent oxidoreductase" evidence="7">
    <location>
        <begin position="12"/>
        <end position="362"/>
    </location>
</feature>
<comment type="similarity">
    <text evidence="2">Belongs to the DAMOX/DASOX family.</text>
</comment>
<dbReference type="PANTHER" id="PTHR11530">
    <property type="entry name" value="D-AMINO ACID OXIDASE"/>
    <property type="match status" value="1"/>
</dbReference>
<evidence type="ECO:0000256" key="2">
    <source>
        <dbReference type="ARBA" id="ARBA00006730"/>
    </source>
</evidence>
<evidence type="ECO:0000256" key="6">
    <source>
        <dbReference type="PIRSR" id="PIRSR000189-1"/>
    </source>
</evidence>
<keyword evidence="5" id="KW-0560">Oxidoreductase</keyword>
<dbReference type="GO" id="GO:0005737">
    <property type="term" value="C:cytoplasm"/>
    <property type="evidence" value="ECO:0007669"/>
    <property type="project" value="TreeGrafter"/>
</dbReference>
<dbReference type="GO" id="GO:0019478">
    <property type="term" value="P:D-amino acid catabolic process"/>
    <property type="evidence" value="ECO:0007669"/>
    <property type="project" value="TreeGrafter"/>
</dbReference>
<dbReference type="Proteomes" id="UP000807342">
    <property type="component" value="Unassembled WGS sequence"/>
</dbReference>
<dbReference type="Gene3D" id="3.30.9.10">
    <property type="entry name" value="D-Amino Acid Oxidase, subunit A, domain 2"/>
    <property type="match status" value="1"/>
</dbReference>
<comment type="caution">
    <text evidence="8">The sequence shown here is derived from an EMBL/GenBank/DDBJ whole genome shotgun (WGS) entry which is preliminary data.</text>
</comment>
<protein>
    <submittedName>
        <fullName evidence="8">D-aspartate oxidase</fullName>
    </submittedName>
</protein>
<dbReference type="AlphaFoldDB" id="A0A9P6C5W5"/>
<reference evidence="8" key="1">
    <citation type="submission" date="2020-11" db="EMBL/GenBank/DDBJ databases">
        <authorList>
            <consortium name="DOE Joint Genome Institute"/>
            <person name="Ahrendt S."/>
            <person name="Riley R."/>
            <person name="Andreopoulos W."/>
            <person name="Labutti K."/>
            <person name="Pangilinan J."/>
            <person name="Ruiz-Duenas F.J."/>
            <person name="Barrasa J.M."/>
            <person name="Sanchez-Garcia M."/>
            <person name="Camarero S."/>
            <person name="Miyauchi S."/>
            <person name="Serrano A."/>
            <person name="Linde D."/>
            <person name="Babiker R."/>
            <person name="Drula E."/>
            <person name="Ayuso-Fernandez I."/>
            <person name="Pacheco R."/>
            <person name="Padilla G."/>
            <person name="Ferreira P."/>
            <person name="Barriuso J."/>
            <person name="Kellner H."/>
            <person name="Castanera R."/>
            <person name="Alfaro M."/>
            <person name="Ramirez L."/>
            <person name="Pisabarro A.G."/>
            <person name="Kuo A."/>
            <person name="Tritt A."/>
            <person name="Lipzen A."/>
            <person name="He G."/>
            <person name="Yan M."/>
            <person name="Ng V."/>
            <person name="Cullen D."/>
            <person name="Martin F."/>
            <person name="Rosso M.-N."/>
            <person name="Henrissat B."/>
            <person name="Hibbett D."/>
            <person name="Martinez A.T."/>
            <person name="Grigoriev I.V."/>
        </authorList>
    </citation>
    <scope>NUCLEOTIDE SEQUENCE</scope>
    <source>
        <strain evidence="8">MF-IS2</strain>
    </source>
</reference>
<dbReference type="EMBL" id="MU151110">
    <property type="protein sequence ID" value="KAF9450220.1"/>
    <property type="molecule type" value="Genomic_DNA"/>
</dbReference>
<feature type="binding site" evidence="6">
    <location>
        <position position="169"/>
    </location>
    <ligand>
        <name>FAD</name>
        <dbReference type="ChEBI" id="CHEBI:57692"/>
    </ligand>
</feature>